<comment type="caution">
    <text evidence="2">The sequence shown here is derived from an EMBL/GenBank/DDBJ whole genome shotgun (WGS) entry which is preliminary data.</text>
</comment>
<dbReference type="RefSeq" id="WP_194119132.1">
    <property type="nucleotide sequence ID" value="NZ_JACYGY010000001.1"/>
</dbReference>
<gene>
    <name evidence="2" type="primary">ccoS</name>
    <name evidence="2" type="ORF">IEE83_02970</name>
</gene>
<reference evidence="3" key="1">
    <citation type="submission" date="2023-07" db="EMBL/GenBank/DDBJ databases">
        <title>Dyadobacter sp. nov 'subterranea' isolated from contaminted grondwater.</title>
        <authorList>
            <person name="Szabo I."/>
            <person name="Al-Omari J."/>
            <person name="Szerdahelyi S.G."/>
            <person name="Rado J."/>
        </authorList>
    </citation>
    <scope>NUCLEOTIDE SEQUENCE [LARGE SCALE GENOMIC DNA]</scope>
    <source>
        <strain evidence="3">UP-52</strain>
    </source>
</reference>
<dbReference type="PANTHER" id="PTHR41532">
    <property type="entry name" value="FIXS PROTEIN"/>
    <property type="match status" value="1"/>
</dbReference>
<evidence type="ECO:0000313" key="3">
    <source>
        <dbReference type="Proteomes" id="UP000634134"/>
    </source>
</evidence>
<feature type="transmembrane region" description="Helical" evidence="1">
    <location>
        <begin position="6"/>
        <end position="24"/>
    </location>
</feature>
<dbReference type="PANTHER" id="PTHR41532:SF1">
    <property type="entry name" value="FIXS PROTEIN"/>
    <property type="match status" value="1"/>
</dbReference>
<keyword evidence="1" id="KW-0472">Membrane</keyword>
<sequence>MSALYVLILVSLFVALGFLSTFIWSVRKGHFDDDCTPAMRILLDDGNTNQKPAKKST</sequence>
<dbReference type="InterPro" id="IPR004714">
    <property type="entry name" value="Cyt_oxidase_maturation_cbb3"/>
</dbReference>
<organism evidence="2 3">
    <name type="scientific">Dyadobacter subterraneus</name>
    <dbReference type="NCBI Taxonomy" id="2773304"/>
    <lineage>
        <taxon>Bacteria</taxon>
        <taxon>Pseudomonadati</taxon>
        <taxon>Bacteroidota</taxon>
        <taxon>Cytophagia</taxon>
        <taxon>Cytophagales</taxon>
        <taxon>Spirosomataceae</taxon>
        <taxon>Dyadobacter</taxon>
    </lineage>
</organism>
<protein>
    <submittedName>
        <fullName evidence="2">Cbb3-type cytochrome oxidase assembly protein CcoS</fullName>
    </submittedName>
</protein>
<proteinExistence type="predicted"/>
<keyword evidence="3" id="KW-1185">Reference proteome</keyword>
<dbReference type="EMBL" id="JACYGY010000001">
    <property type="protein sequence ID" value="MBE9460834.1"/>
    <property type="molecule type" value="Genomic_DNA"/>
</dbReference>
<keyword evidence="1" id="KW-1133">Transmembrane helix</keyword>
<evidence type="ECO:0000256" key="1">
    <source>
        <dbReference type="SAM" id="Phobius"/>
    </source>
</evidence>
<dbReference type="Pfam" id="PF03597">
    <property type="entry name" value="FixS"/>
    <property type="match status" value="1"/>
</dbReference>
<keyword evidence="1" id="KW-0812">Transmembrane</keyword>
<name>A0ABR9W9B5_9BACT</name>
<accession>A0ABR9W9B5</accession>
<evidence type="ECO:0000313" key="2">
    <source>
        <dbReference type="EMBL" id="MBE9460834.1"/>
    </source>
</evidence>
<dbReference type="NCBIfam" id="TIGR00847">
    <property type="entry name" value="ccoS"/>
    <property type="match status" value="1"/>
</dbReference>
<dbReference type="Proteomes" id="UP000634134">
    <property type="component" value="Unassembled WGS sequence"/>
</dbReference>